<sequence length="472" mass="46937">MEPRPPARRDATSFSPPAAAPNGHGPAADSGHQQPTAQFDPYTAPEADPGYDAQPGYPGQPGQIPQPGYGPPPGYGPTAGYPGDSSSRLGPLADEPVFYPNPGLPPNRPAYQPAGRYDARSEYALHPVGRVPPDHQPLNLRPAPPPVPPVMAPPDRSNLIKGILAGVIGLVAVAALVFAFLTFANGGFGDDDAPPPTAAAQVAGQPSGAAGVAGAASPSVAPSAAPSAPAVSGTGVTPPAQSAAPGAASDGAVTSAAPGASAEPSGGADEPESSDAGGGIPASDEEDAESSPEPSGTADEEAGATGTGDIAAFLPAADTLPAGFDAPTDEGDRTLTEVAGTFVGEGEDATQAQADLEEWGWTDNQYVAYDAAPQPPDEEINRYAVSVHAFETEDGASDALPAFVDAFGVPPVDLPAAQQVGDEIVAIQTTSDAGNLVVLYVRSGAFILKIDAASVAGDPLPAALELAGQLVG</sequence>
<keyword evidence="2" id="KW-0472">Membrane</keyword>
<feature type="region of interest" description="Disordered" evidence="1">
    <location>
        <begin position="195"/>
        <end position="304"/>
    </location>
</feature>
<proteinExistence type="predicted"/>
<organism evidence="3">
    <name type="scientific">uncultured Thermomicrobiales bacterium</name>
    <dbReference type="NCBI Taxonomy" id="1645740"/>
    <lineage>
        <taxon>Bacteria</taxon>
        <taxon>Pseudomonadati</taxon>
        <taxon>Thermomicrobiota</taxon>
        <taxon>Thermomicrobia</taxon>
        <taxon>Thermomicrobiales</taxon>
        <taxon>environmental samples</taxon>
    </lineage>
</organism>
<dbReference type="AlphaFoldDB" id="A0A6J4V326"/>
<feature type="region of interest" description="Disordered" evidence="1">
    <location>
        <begin position="1"/>
        <end position="96"/>
    </location>
</feature>
<evidence type="ECO:0000256" key="1">
    <source>
        <dbReference type="SAM" id="MobiDB-lite"/>
    </source>
</evidence>
<feature type="transmembrane region" description="Helical" evidence="2">
    <location>
        <begin position="163"/>
        <end position="184"/>
    </location>
</feature>
<name>A0A6J4V326_9BACT</name>
<keyword evidence="2" id="KW-1133">Transmembrane helix</keyword>
<feature type="compositionally biased region" description="Low complexity" evidence="1">
    <location>
        <begin position="16"/>
        <end position="28"/>
    </location>
</feature>
<gene>
    <name evidence="3" type="ORF">AVDCRST_MAG33-2166</name>
</gene>
<reference evidence="3" key="1">
    <citation type="submission" date="2020-02" db="EMBL/GenBank/DDBJ databases">
        <authorList>
            <person name="Meier V. D."/>
        </authorList>
    </citation>
    <scope>NUCLEOTIDE SEQUENCE</scope>
    <source>
        <strain evidence="3">AVDCRST_MAG33</strain>
    </source>
</reference>
<dbReference type="EMBL" id="CADCWK010000241">
    <property type="protein sequence ID" value="CAA9567114.1"/>
    <property type="molecule type" value="Genomic_DNA"/>
</dbReference>
<feature type="compositionally biased region" description="Low complexity" evidence="1">
    <location>
        <begin position="198"/>
        <end position="268"/>
    </location>
</feature>
<keyword evidence="2" id="KW-0812">Transmembrane</keyword>
<evidence type="ECO:0000313" key="3">
    <source>
        <dbReference type="EMBL" id="CAA9567114.1"/>
    </source>
</evidence>
<protein>
    <submittedName>
        <fullName evidence="3">Uncharacterized protein</fullName>
    </submittedName>
</protein>
<evidence type="ECO:0000256" key="2">
    <source>
        <dbReference type="SAM" id="Phobius"/>
    </source>
</evidence>
<accession>A0A6J4V326</accession>
<feature type="compositionally biased region" description="Basic and acidic residues" evidence="1">
    <location>
        <begin position="1"/>
        <end position="11"/>
    </location>
</feature>
<feature type="compositionally biased region" description="Low complexity" evidence="1">
    <location>
        <begin position="50"/>
        <end position="67"/>
    </location>
</feature>